<feature type="transmembrane region" description="Helical" evidence="2">
    <location>
        <begin position="138"/>
        <end position="155"/>
    </location>
</feature>
<organism evidence="4 5">
    <name type="scientific">Corynebacterium uropygiale</name>
    <dbReference type="NCBI Taxonomy" id="1775911"/>
    <lineage>
        <taxon>Bacteria</taxon>
        <taxon>Bacillati</taxon>
        <taxon>Actinomycetota</taxon>
        <taxon>Actinomycetes</taxon>
        <taxon>Mycobacteriales</taxon>
        <taxon>Corynebacteriaceae</taxon>
        <taxon>Corynebacterium</taxon>
    </lineage>
</organism>
<protein>
    <recommendedName>
        <fullName evidence="3">DUF6542 domain-containing protein</fullName>
    </recommendedName>
</protein>
<feature type="transmembrane region" description="Helical" evidence="2">
    <location>
        <begin position="65"/>
        <end position="81"/>
    </location>
</feature>
<evidence type="ECO:0000256" key="2">
    <source>
        <dbReference type="SAM" id="Phobius"/>
    </source>
</evidence>
<feature type="compositionally biased region" description="Low complexity" evidence="1">
    <location>
        <begin position="8"/>
        <end position="23"/>
    </location>
</feature>
<dbReference type="AlphaFoldDB" id="A0A9X1U0U0"/>
<keyword evidence="2" id="KW-0812">Transmembrane</keyword>
<feature type="domain" description="DUF6542" evidence="3">
    <location>
        <begin position="35"/>
        <end position="158"/>
    </location>
</feature>
<dbReference type="InterPro" id="IPR046672">
    <property type="entry name" value="DUF6542"/>
</dbReference>
<evidence type="ECO:0000259" key="3">
    <source>
        <dbReference type="Pfam" id="PF20177"/>
    </source>
</evidence>
<feature type="compositionally biased region" description="Low complexity" evidence="1">
    <location>
        <begin position="229"/>
        <end position="249"/>
    </location>
</feature>
<feature type="compositionally biased region" description="Basic and acidic residues" evidence="1">
    <location>
        <begin position="166"/>
        <end position="192"/>
    </location>
</feature>
<feature type="transmembrane region" description="Helical" evidence="2">
    <location>
        <begin position="87"/>
        <end position="108"/>
    </location>
</feature>
<feature type="region of interest" description="Disordered" evidence="1">
    <location>
        <begin position="166"/>
        <end position="287"/>
    </location>
</feature>
<keyword evidence="2" id="KW-0472">Membrane</keyword>
<evidence type="ECO:0000313" key="4">
    <source>
        <dbReference type="EMBL" id="MCF4006858.1"/>
    </source>
</evidence>
<feature type="compositionally biased region" description="Basic and acidic residues" evidence="1">
    <location>
        <begin position="383"/>
        <end position="392"/>
    </location>
</feature>
<dbReference type="EMBL" id="JAKGSI010000003">
    <property type="protein sequence ID" value="MCF4006858.1"/>
    <property type="molecule type" value="Genomic_DNA"/>
</dbReference>
<feature type="region of interest" description="Disordered" evidence="1">
    <location>
        <begin position="300"/>
        <end position="392"/>
    </location>
</feature>
<evidence type="ECO:0000313" key="5">
    <source>
        <dbReference type="Proteomes" id="UP001139336"/>
    </source>
</evidence>
<feature type="compositionally biased region" description="Basic and acidic residues" evidence="1">
    <location>
        <begin position="217"/>
        <end position="228"/>
    </location>
</feature>
<comment type="caution">
    <text evidence="4">The sequence shown here is derived from an EMBL/GenBank/DDBJ whole genome shotgun (WGS) entry which is preliminary data.</text>
</comment>
<dbReference type="Pfam" id="PF20177">
    <property type="entry name" value="DUF6542"/>
    <property type="match status" value="1"/>
</dbReference>
<feature type="compositionally biased region" description="Low complexity" evidence="1">
    <location>
        <begin position="193"/>
        <end position="211"/>
    </location>
</feature>
<reference evidence="4" key="1">
    <citation type="submission" date="2022-01" db="EMBL/GenBank/DDBJ databases">
        <title>Corynebacterium sp. nov isolated from isolated from the feces of the greater white-fronted geese (Anser albifrons) at Poyang Lake, PR China.</title>
        <authorList>
            <person name="Liu Q."/>
        </authorList>
    </citation>
    <scope>NUCLEOTIDE SEQUENCE</scope>
    <source>
        <strain evidence="4">JCM 32435</strain>
    </source>
</reference>
<keyword evidence="2" id="KW-1133">Transmembrane helix</keyword>
<feature type="region of interest" description="Disordered" evidence="1">
    <location>
        <begin position="1"/>
        <end position="23"/>
    </location>
</feature>
<sequence length="392" mass="44035">MSHVPQNSSRQRTGSRSQRSAGSASARSAGALWPGLPLWAGPVIIAAALVTGILLSLVTGTMGAAYLWCFGLGVLAVTLLINPRGLYITVASIPILFAILTPLGAWILSSQLMGGMQRLSMTTLVTIIYPLMQLFPEFFLITVLGLVIAVVRWWLLRRQQHILESQARESRRKDAEAERRNQETTRRARERTAGAAATATSTSSTSWSSTRRSPRTPRTEEKRPERSRSSAAAASSASASASASAQRGSRSARDARQQRSPRSTAEGRPVREPRSASSRSSARQVTVEELLRRSGRARIIGNANEDIYTRRLPEETASAAEQKEHRGRRRADARPRPSEEPQKRDRYLAYGERYHGFRDRDDRHYQRDDWDRARERRHRSRRDLRDQGEDRR</sequence>
<accession>A0A9X1U0U0</accession>
<gene>
    <name evidence="4" type="ORF">L1O03_06650</name>
</gene>
<feature type="transmembrane region" description="Helical" evidence="2">
    <location>
        <begin position="38"/>
        <end position="58"/>
    </location>
</feature>
<dbReference type="RefSeq" id="WP_236118670.1">
    <property type="nucleotide sequence ID" value="NZ_JAKGSI010000003.1"/>
</dbReference>
<feature type="compositionally biased region" description="Basic and acidic residues" evidence="1">
    <location>
        <begin position="330"/>
        <end position="374"/>
    </location>
</feature>
<name>A0A9X1U0U0_9CORY</name>
<dbReference type="Proteomes" id="UP001139336">
    <property type="component" value="Unassembled WGS sequence"/>
</dbReference>
<evidence type="ECO:0000256" key="1">
    <source>
        <dbReference type="SAM" id="MobiDB-lite"/>
    </source>
</evidence>
<proteinExistence type="predicted"/>
<keyword evidence="5" id="KW-1185">Reference proteome</keyword>